<gene>
    <name evidence="1" type="ORF">EURHEDRAFT_193081</name>
</gene>
<evidence type="ECO:0000313" key="1">
    <source>
        <dbReference type="EMBL" id="EYE92411.1"/>
    </source>
</evidence>
<evidence type="ECO:0000313" key="2">
    <source>
        <dbReference type="Proteomes" id="UP000019804"/>
    </source>
</evidence>
<keyword evidence="2" id="KW-1185">Reference proteome</keyword>
<accession>A0A017S6C6</accession>
<reference evidence="2" key="1">
    <citation type="journal article" date="2014" name="Nat. Commun.">
        <title>Genomic adaptations of the halophilic Dead Sea filamentous fungus Eurotium rubrum.</title>
        <authorList>
            <person name="Kis-Papo T."/>
            <person name="Weig A.R."/>
            <person name="Riley R."/>
            <person name="Persoh D."/>
            <person name="Salamov A."/>
            <person name="Sun H."/>
            <person name="Lipzen A."/>
            <person name="Wasser S.P."/>
            <person name="Rambold G."/>
            <person name="Grigoriev I.V."/>
            <person name="Nevo E."/>
        </authorList>
    </citation>
    <scope>NUCLEOTIDE SEQUENCE [LARGE SCALE GENOMIC DNA]</scope>
    <source>
        <strain evidence="2">CBS 135680</strain>
    </source>
</reference>
<sequence length="114" mass="12756">MAKSLAKGPKVCLKGRNKLTTNDCRISHTSLECGIFRGSNEIRSPCYTSVLVIVFVFQIIRYRSWLWCRVRTENIYGTLLISRNDNSGSADKPLIAATQISAELLQLVCVRACC</sequence>
<dbReference type="AlphaFoldDB" id="A0A017S6C6"/>
<dbReference type="EMBL" id="KK088437">
    <property type="protein sequence ID" value="EYE92411.1"/>
    <property type="molecule type" value="Genomic_DNA"/>
</dbReference>
<organism evidence="1 2">
    <name type="scientific">Aspergillus ruber (strain CBS 135680)</name>
    <dbReference type="NCBI Taxonomy" id="1388766"/>
    <lineage>
        <taxon>Eukaryota</taxon>
        <taxon>Fungi</taxon>
        <taxon>Dikarya</taxon>
        <taxon>Ascomycota</taxon>
        <taxon>Pezizomycotina</taxon>
        <taxon>Eurotiomycetes</taxon>
        <taxon>Eurotiomycetidae</taxon>
        <taxon>Eurotiales</taxon>
        <taxon>Aspergillaceae</taxon>
        <taxon>Aspergillus</taxon>
        <taxon>Aspergillus subgen. Aspergillus</taxon>
    </lineage>
</organism>
<protein>
    <submittedName>
        <fullName evidence="1">Uncharacterized protein</fullName>
    </submittedName>
</protein>
<proteinExistence type="predicted"/>
<name>A0A017S6C6_ASPRC</name>
<dbReference type="Proteomes" id="UP000019804">
    <property type="component" value="Unassembled WGS sequence"/>
</dbReference>
<dbReference type="HOGENOM" id="CLU_2120618_0_0_1"/>
<dbReference type="GeneID" id="63693039"/>
<dbReference type="RefSeq" id="XP_040636099.1">
    <property type="nucleotide sequence ID" value="XM_040777915.1"/>
</dbReference>